<organism evidence="2 3">
    <name type="scientific">Dreissena polymorpha</name>
    <name type="common">Zebra mussel</name>
    <name type="synonym">Mytilus polymorpha</name>
    <dbReference type="NCBI Taxonomy" id="45954"/>
    <lineage>
        <taxon>Eukaryota</taxon>
        <taxon>Metazoa</taxon>
        <taxon>Spiralia</taxon>
        <taxon>Lophotrochozoa</taxon>
        <taxon>Mollusca</taxon>
        <taxon>Bivalvia</taxon>
        <taxon>Autobranchia</taxon>
        <taxon>Heteroconchia</taxon>
        <taxon>Euheterodonta</taxon>
        <taxon>Imparidentia</taxon>
        <taxon>Neoheterodontei</taxon>
        <taxon>Myida</taxon>
        <taxon>Dreissenoidea</taxon>
        <taxon>Dreissenidae</taxon>
        <taxon>Dreissena</taxon>
    </lineage>
</organism>
<evidence type="ECO:0000313" key="3">
    <source>
        <dbReference type="Proteomes" id="UP000828390"/>
    </source>
</evidence>
<evidence type="ECO:0000313" key="2">
    <source>
        <dbReference type="EMBL" id="KAH3734838.1"/>
    </source>
</evidence>
<reference evidence="2" key="2">
    <citation type="submission" date="2020-11" db="EMBL/GenBank/DDBJ databases">
        <authorList>
            <person name="McCartney M.A."/>
            <person name="Auch B."/>
            <person name="Kono T."/>
            <person name="Mallez S."/>
            <person name="Becker A."/>
            <person name="Gohl D.M."/>
            <person name="Silverstein K.A.T."/>
            <person name="Koren S."/>
            <person name="Bechman K.B."/>
            <person name="Herman A."/>
            <person name="Abrahante J.E."/>
            <person name="Garbe J."/>
        </authorList>
    </citation>
    <scope>NUCLEOTIDE SEQUENCE</scope>
    <source>
        <strain evidence="2">Duluth1</strain>
        <tissue evidence="2">Whole animal</tissue>
    </source>
</reference>
<comment type="caution">
    <text evidence="2">The sequence shown here is derived from an EMBL/GenBank/DDBJ whole genome shotgun (WGS) entry which is preliminary data.</text>
</comment>
<gene>
    <name evidence="2" type="ORF">DPMN_041288</name>
</gene>
<proteinExistence type="predicted"/>
<sequence>MATPQSANEMATPQSANEMATPQSANEMATPQVQQQEYDSSEAQTFQFQVVPDIHGNTA</sequence>
<dbReference type="EMBL" id="JAIWYP010000011">
    <property type="protein sequence ID" value="KAH3734838.1"/>
    <property type="molecule type" value="Genomic_DNA"/>
</dbReference>
<feature type="region of interest" description="Disordered" evidence="1">
    <location>
        <begin position="1"/>
        <end position="41"/>
    </location>
</feature>
<protein>
    <submittedName>
        <fullName evidence="2">Uncharacterized protein</fullName>
    </submittedName>
</protein>
<reference evidence="2" key="1">
    <citation type="journal article" date="2019" name="bioRxiv">
        <title>The Genome of the Zebra Mussel, Dreissena polymorpha: A Resource for Invasive Species Research.</title>
        <authorList>
            <person name="McCartney M.A."/>
            <person name="Auch B."/>
            <person name="Kono T."/>
            <person name="Mallez S."/>
            <person name="Zhang Y."/>
            <person name="Obille A."/>
            <person name="Becker A."/>
            <person name="Abrahante J.E."/>
            <person name="Garbe J."/>
            <person name="Badalamenti J.P."/>
            <person name="Herman A."/>
            <person name="Mangelson H."/>
            <person name="Liachko I."/>
            <person name="Sullivan S."/>
            <person name="Sone E.D."/>
            <person name="Koren S."/>
            <person name="Silverstein K.A.T."/>
            <person name="Beckman K.B."/>
            <person name="Gohl D.M."/>
        </authorList>
    </citation>
    <scope>NUCLEOTIDE SEQUENCE</scope>
    <source>
        <strain evidence="2">Duluth1</strain>
        <tissue evidence="2">Whole animal</tissue>
    </source>
</reference>
<keyword evidence="3" id="KW-1185">Reference proteome</keyword>
<evidence type="ECO:0000256" key="1">
    <source>
        <dbReference type="SAM" id="MobiDB-lite"/>
    </source>
</evidence>
<dbReference type="Proteomes" id="UP000828390">
    <property type="component" value="Unassembled WGS sequence"/>
</dbReference>
<dbReference type="AlphaFoldDB" id="A0A9D4CZX7"/>
<accession>A0A9D4CZX7</accession>
<name>A0A9D4CZX7_DREPO</name>